<organism evidence="1 2">
    <name type="scientific">Acaulospora colombiana</name>
    <dbReference type="NCBI Taxonomy" id="27376"/>
    <lineage>
        <taxon>Eukaryota</taxon>
        <taxon>Fungi</taxon>
        <taxon>Fungi incertae sedis</taxon>
        <taxon>Mucoromycota</taxon>
        <taxon>Glomeromycotina</taxon>
        <taxon>Glomeromycetes</taxon>
        <taxon>Diversisporales</taxon>
        <taxon>Acaulosporaceae</taxon>
        <taxon>Acaulospora</taxon>
    </lineage>
</organism>
<feature type="non-terminal residue" evidence="1">
    <location>
        <position position="119"/>
    </location>
</feature>
<gene>
    <name evidence="1" type="ORF">ACOLOM_LOCUS12598</name>
</gene>
<comment type="caution">
    <text evidence="1">The sequence shown here is derived from an EMBL/GenBank/DDBJ whole genome shotgun (WGS) entry which is preliminary data.</text>
</comment>
<protein>
    <submittedName>
        <fullName evidence="1">5491_t:CDS:1</fullName>
    </submittedName>
</protein>
<accession>A0ACA9QE74</accession>
<feature type="non-terminal residue" evidence="1">
    <location>
        <position position="1"/>
    </location>
</feature>
<dbReference type="Proteomes" id="UP000789525">
    <property type="component" value="Unassembled WGS sequence"/>
</dbReference>
<sequence length="119" mass="13527">YIEEDTCESQIYATVLGPFSCNPPTSELGKSPLVSTAAVHSKEIHILATLIHIITKMAFIDNTMTVGGVTLAREEEHRRLIDMQWRCMSEIKQLRDHESSFGTEEYRILQEKIAAYNEV</sequence>
<dbReference type="EMBL" id="CAJVPT010052047">
    <property type="protein sequence ID" value="CAG8748939.1"/>
    <property type="molecule type" value="Genomic_DNA"/>
</dbReference>
<evidence type="ECO:0000313" key="2">
    <source>
        <dbReference type="Proteomes" id="UP000789525"/>
    </source>
</evidence>
<reference evidence="1" key="1">
    <citation type="submission" date="2021-06" db="EMBL/GenBank/DDBJ databases">
        <authorList>
            <person name="Kallberg Y."/>
            <person name="Tangrot J."/>
            <person name="Rosling A."/>
        </authorList>
    </citation>
    <scope>NUCLEOTIDE SEQUENCE</scope>
    <source>
        <strain evidence="1">CL356</strain>
    </source>
</reference>
<proteinExistence type="predicted"/>
<evidence type="ECO:0000313" key="1">
    <source>
        <dbReference type="EMBL" id="CAG8748939.1"/>
    </source>
</evidence>
<keyword evidence="2" id="KW-1185">Reference proteome</keyword>
<name>A0ACA9QE74_9GLOM</name>